<dbReference type="InterPro" id="IPR016035">
    <property type="entry name" value="Acyl_Trfase/lysoPLipase"/>
</dbReference>
<evidence type="ECO:0000256" key="8">
    <source>
        <dbReference type="ARBA" id="ARBA00023136"/>
    </source>
</evidence>
<feature type="active site" description="Nucleophile" evidence="9">
    <location>
        <position position="1186"/>
    </location>
</feature>
<dbReference type="PANTHER" id="PTHR14226">
    <property type="entry name" value="NEUROPATHY TARGET ESTERASE/SWISS CHEESE D.MELANOGASTER"/>
    <property type="match status" value="1"/>
</dbReference>
<dbReference type="InterPro" id="IPR018490">
    <property type="entry name" value="cNMP-bd_dom_sf"/>
</dbReference>
<evidence type="ECO:0000259" key="13">
    <source>
        <dbReference type="PROSITE" id="PS51635"/>
    </source>
</evidence>
<evidence type="ECO:0000313" key="14">
    <source>
        <dbReference type="EMBL" id="JAT78129.1"/>
    </source>
</evidence>
<feature type="active site" description="Proton acceptor" evidence="9">
    <location>
        <position position="1304"/>
    </location>
</feature>
<evidence type="ECO:0000256" key="2">
    <source>
        <dbReference type="ARBA" id="ARBA00006636"/>
    </source>
</evidence>
<dbReference type="Gene3D" id="2.60.120.10">
    <property type="entry name" value="Jelly Rolls"/>
    <property type="match status" value="2"/>
</dbReference>
<keyword evidence="5 9" id="KW-0442">Lipid degradation</keyword>
<evidence type="ECO:0000256" key="9">
    <source>
        <dbReference type="PROSITE-ProRule" id="PRU01161"/>
    </source>
</evidence>
<dbReference type="PANTHER" id="PTHR14226:SF29">
    <property type="entry name" value="NEUROPATHY TARGET ESTERASE SWS"/>
    <property type="match status" value="1"/>
</dbReference>
<keyword evidence="8" id="KW-0472">Membrane</keyword>
<dbReference type="Pfam" id="PF00027">
    <property type="entry name" value="cNMP_binding"/>
    <property type="match status" value="2"/>
</dbReference>
<comment type="domain">
    <text evidence="10">The nitrogen atoms of the two glycine residues in the GGXR motif define the oxyanion hole, and stabilize the oxyanion that forms during the nucleophilic attack by the catalytic serine during substrate cleavage.</text>
</comment>
<feature type="domain" description="Cyclic nucleotide-binding" evidence="12">
    <location>
        <begin position="183"/>
        <end position="259"/>
    </location>
</feature>
<feature type="short sequence motif" description="GXGXXG" evidence="9">
    <location>
        <begin position="1157"/>
        <end position="1162"/>
    </location>
</feature>
<feature type="domain" description="Cyclic nucleotide-binding" evidence="12">
    <location>
        <begin position="769"/>
        <end position="849"/>
    </location>
</feature>
<dbReference type="SMART" id="SM00100">
    <property type="entry name" value="cNMP"/>
    <property type="match status" value="3"/>
</dbReference>
<proteinExistence type="inferred from homology"/>
<feature type="region of interest" description="Disordered" evidence="11">
    <location>
        <begin position="1546"/>
        <end position="1565"/>
    </location>
</feature>
<feature type="compositionally biased region" description="Low complexity" evidence="11">
    <location>
        <begin position="122"/>
        <end position="133"/>
    </location>
</feature>
<feature type="region of interest" description="Disordered" evidence="11">
    <location>
        <begin position="1573"/>
        <end position="1593"/>
    </location>
</feature>
<evidence type="ECO:0000256" key="3">
    <source>
        <dbReference type="ARBA" id="ARBA00022692"/>
    </source>
</evidence>
<evidence type="ECO:0000256" key="6">
    <source>
        <dbReference type="ARBA" id="ARBA00022989"/>
    </source>
</evidence>
<feature type="compositionally biased region" description="Low complexity" evidence="11">
    <location>
        <begin position="313"/>
        <end position="352"/>
    </location>
</feature>
<keyword evidence="4 9" id="KW-0378">Hydrolase</keyword>
<dbReference type="InterPro" id="IPR050301">
    <property type="entry name" value="NTE"/>
</dbReference>
<dbReference type="GO" id="GO:0016020">
    <property type="term" value="C:membrane"/>
    <property type="evidence" value="ECO:0007669"/>
    <property type="project" value="UniProtKB-SubCell"/>
</dbReference>
<dbReference type="InterPro" id="IPR000595">
    <property type="entry name" value="cNMP-bd_dom"/>
</dbReference>
<reference evidence="14" key="1">
    <citation type="submission" date="2015-08" db="EMBL/GenBank/DDBJ databases">
        <authorList>
            <person name="Babu N.S."/>
            <person name="Beckwith C.J."/>
            <person name="Beseler K.G."/>
            <person name="Brison A."/>
            <person name="Carone J.V."/>
            <person name="Caskin T.P."/>
            <person name="Diamond M."/>
            <person name="Durham M.E."/>
            <person name="Foxe J.M."/>
            <person name="Go M."/>
            <person name="Henderson B.A."/>
            <person name="Jones I.B."/>
            <person name="McGettigan J.A."/>
            <person name="Micheletti S.J."/>
            <person name="Nasrallah M.E."/>
            <person name="Ortiz D."/>
            <person name="Piller C.R."/>
            <person name="Privatt S.R."/>
            <person name="Schneider S.L."/>
            <person name="Sharp S."/>
            <person name="Smith T.C."/>
            <person name="Stanton J.D."/>
            <person name="Ullery H.E."/>
            <person name="Wilson R.J."/>
            <person name="Serrano M.G."/>
            <person name="Buck G."/>
            <person name="Lee V."/>
            <person name="Wang Y."/>
            <person name="Carvalho R."/>
            <person name="Voegtly L."/>
            <person name="Shi R."/>
            <person name="Duckworth R."/>
            <person name="Johnson A."/>
            <person name="Loviza R."/>
            <person name="Walstead R."/>
            <person name="Shah Z."/>
            <person name="Kiflezghi M."/>
            <person name="Wade K."/>
            <person name="Ball S.L."/>
            <person name="Bradley K.W."/>
            <person name="Asai D.J."/>
            <person name="Bowman C.A."/>
            <person name="Russell D.A."/>
            <person name="Pope W.H."/>
            <person name="Jacobs-Sera D."/>
            <person name="Hendrix R.W."/>
            <person name="Hatfull G.F."/>
        </authorList>
    </citation>
    <scope>NUCLEOTIDE SEQUENCE</scope>
</reference>
<dbReference type="SUPFAM" id="SSF51206">
    <property type="entry name" value="cAMP-binding domain-like"/>
    <property type="match status" value="3"/>
</dbReference>
<dbReference type="EMBL" id="GDKF01000493">
    <property type="protein sequence ID" value="JAT78129.1"/>
    <property type="molecule type" value="Transcribed_RNA"/>
</dbReference>
<dbReference type="InterPro" id="IPR002641">
    <property type="entry name" value="PNPLA_dom"/>
</dbReference>
<feature type="region of interest" description="Disordered" evidence="11">
    <location>
        <begin position="309"/>
        <end position="353"/>
    </location>
</feature>
<name>A0A1D2AG04_AUXPR</name>
<evidence type="ECO:0000256" key="10">
    <source>
        <dbReference type="RuleBase" id="RU361262"/>
    </source>
</evidence>
<dbReference type="GO" id="GO:0004622">
    <property type="term" value="F:phosphatidylcholine lysophospholipase activity"/>
    <property type="evidence" value="ECO:0007669"/>
    <property type="project" value="UniProtKB-ARBA"/>
</dbReference>
<comment type="subcellular location">
    <subcellularLocation>
        <location evidence="1">Membrane</location>
    </subcellularLocation>
</comment>
<feature type="short sequence motif" description="GXSXG" evidence="9">
    <location>
        <begin position="1184"/>
        <end position="1188"/>
    </location>
</feature>
<dbReference type="PROSITE" id="PS50042">
    <property type="entry name" value="CNMP_BINDING_3"/>
    <property type="match status" value="2"/>
</dbReference>
<evidence type="ECO:0000256" key="4">
    <source>
        <dbReference type="ARBA" id="ARBA00022801"/>
    </source>
</evidence>
<keyword evidence="3" id="KW-0812">Transmembrane</keyword>
<dbReference type="EC" id="3.1.1.-" evidence="10"/>
<feature type="region of interest" description="Disordered" evidence="11">
    <location>
        <begin position="101"/>
        <end position="133"/>
    </location>
</feature>
<dbReference type="Pfam" id="PF01734">
    <property type="entry name" value="Patatin"/>
    <property type="match status" value="1"/>
</dbReference>
<dbReference type="Pfam" id="PF24179">
    <property type="entry name" value="NTE_Ploop"/>
    <property type="match status" value="1"/>
</dbReference>
<comment type="function">
    <text evidence="10">Lipolytic acyl hydrolase (LAH).</text>
</comment>
<keyword evidence="6" id="KW-1133">Transmembrane helix</keyword>
<evidence type="ECO:0000256" key="7">
    <source>
        <dbReference type="ARBA" id="ARBA00023098"/>
    </source>
</evidence>
<feature type="region of interest" description="Disordered" evidence="11">
    <location>
        <begin position="616"/>
        <end position="730"/>
    </location>
</feature>
<accession>A0A1D2AG04</accession>
<organism evidence="14">
    <name type="scientific">Auxenochlorella protothecoides</name>
    <name type="common">Green microalga</name>
    <name type="synonym">Chlorella protothecoides</name>
    <dbReference type="NCBI Taxonomy" id="3075"/>
    <lineage>
        <taxon>Eukaryota</taxon>
        <taxon>Viridiplantae</taxon>
        <taxon>Chlorophyta</taxon>
        <taxon>core chlorophytes</taxon>
        <taxon>Trebouxiophyceae</taxon>
        <taxon>Chlorellales</taxon>
        <taxon>Chlorellaceae</taxon>
        <taxon>Auxenochlorella</taxon>
    </lineage>
</organism>
<gene>
    <name evidence="14" type="ORF">g.58649</name>
</gene>
<dbReference type="Gene3D" id="3.40.1090.10">
    <property type="entry name" value="Cytosolic phospholipase A2 catalytic domain"/>
    <property type="match status" value="2"/>
</dbReference>
<evidence type="ECO:0000259" key="12">
    <source>
        <dbReference type="PROSITE" id="PS50042"/>
    </source>
</evidence>
<comment type="similarity">
    <text evidence="10">Belongs to the patatin family.</text>
</comment>
<protein>
    <recommendedName>
        <fullName evidence="10">Patatin</fullName>
        <ecNumber evidence="10">3.1.1.-</ecNumber>
    </recommendedName>
</protein>
<evidence type="ECO:0000256" key="1">
    <source>
        <dbReference type="ARBA" id="ARBA00004370"/>
    </source>
</evidence>
<evidence type="ECO:0000256" key="5">
    <source>
        <dbReference type="ARBA" id="ARBA00022963"/>
    </source>
</evidence>
<feature type="short sequence motif" description="DGA/G" evidence="9">
    <location>
        <begin position="1304"/>
        <end position="1306"/>
    </location>
</feature>
<dbReference type="PROSITE" id="PS51635">
    <property type="entry name" value="PNPLA"/>
    <property type="match status" value="1"/>
</dbReference>
<dbReference type="InterPro" id="IPR056556">
    <property type="entry name" value="NTE1_P-loop_dom"/>
</dbReference>
<dbReference type="InterPro" id="IPR014710">
    <property type="entry name" value="RmlC-like_jellyroll"/>
</dbReference>
<feature type="domain" description="PNPLA" evidence="13">
    <location>
        <begin position="1153"/>
        <end position="1317"/>
    </location>
</feature>
<dbReference type="SUPFAM" id="SSF52151">
    <property type="entry name" value="FabD/lysophospholipase-like"/>
    <property type="match status" value="1"/>
</dbReference>
<sequence length="1617" mass="170674">MDSDYPIFQASASRDRSLDWRRRLQVIAYAAALGVCVQCYNRGVTRVLKAIRRGITAAVAAYIEDRGGMKLFTLEEDLDDGHPHALRTPFARYAARYARSGLKSGGASPHGEEHSPTSPLAGPDSSDSGSGVIDDLPNFFESTKFFSCLEAEDVRGLYAGTGRVTLGPHEPLFNAGDPSESGIFIVVEGRLGTYLPAPEPRGGGADPSTDRLLVNVLVYGESVGDLDVLDGAPRAASAAALAEGCTLVQVPRDLFLNFILARPATLLVYLQKAMARLWRVSHFVLSDFLQLPLEDFKGLEMDGVLPGLPPLRTGQAAEEGGSGASAPSSPGSATASGAEDGSSAPGSPAAAPRRQGILKDKGAAAPPGTAAVECPTSRRVVTMGRRRVSFHSEQASPFREAMAGATAGLARAAAAAAALPEDTACLKEGWDVVAPHETGIREASWEQLAAGLGRRRVVAPMEQLHDQDALVHAFYVVLEGTLVATRVREGQEPRTASVLPGSLVSCAAFLSSTRTKCEFAAGGEPCLLAGFGARELNSLLYDDSDSLANLASPQPSGVWSPCFGASPSGQSPVDGPCGVDPAAALLRSRGARSLARQSHTSNLAPLERAGSALAGTAGAAGMPGTDVAEGPKARPAVPASPLRPGAAASRPDAVDEPAAAPAAQSRRNASGLLREALEGRGAAPPAPADDNPTGGEADAGQDCRPERRGPGVGSPEAREPPPPTDAPAPLSSTLKSAVYIDLLLGAARALGPVVRQFTSLGLNRVWLHAGDVVYRQGDVAECMYVVISGRARLLHRASRGREVGVEDDVGRGESMGAVWALAGGRHDTSAICIRDAELCRLTRGSFELLCALHPRAAARVLQGMAERLAASQSNRGRGGVAGVQRETLDATSLGETAVWKKGGNRRRGEIVTIAVLPAGRVSGGASAMDPVTRLATELRGTLELMWGPTLLLDAASIAAAFPTTHARLKSSFHRSKVCSWMAAQEEEFRFIILVGDGRDSPWSRICASQADCTLLVADPACTAPQVSTQEQALVWQSISRAASLVTRSSTLPDLLADAAWKLLGQEGLNSLLGEGAAQGGGSPSGTAGAASLSLSALMRVELVLVHAMDGVPSGTAAWLDARPLLTRHHHIRLGFEPDMARLSRWMADRAVGVVLSGGGSRGLAHQGVLNALADAGVPIDVVGGTSQGAFMGGLYAQNLRRSAMEDAVRRYATEMGSVRKLLMDLTLPIISVFNGAGFDRVVREALGLQRIEDLWLRFFCVSTNLSRGAPSVHERGLLWKMCRASMTIVGLVPPVFHAGDLLVDGGYLNNIPVDVMHGLGVGTVIVVDVEDRDQSAWHNLTPYDGGVSGWQLLWDRWCPVEAWRYNVRIPRYSQLMNSLTWMSHQQTLRRVSQEYVIDLYLRPPVFHYRLMDYYLAERIVREASQYAWVVVSEWQAKIGIHRTGLAGLLHADSAGFPRTPSSLTLVDRSRSSACMTQLQGKQRGRVAFGPRNASLELPRGLSKSLEEQPAHLLGPLGPDTLHTYQSLPLALQGRGGRRRARRADAVQGSGSVAGFATMPPPATDHLPTLSRMAGKRGGAEEGGEGAWGADPEGEILFPISDVGEEFGSPGASLGSGA</sequence>
<keyword evidence="7 9" id="KW-0443">Lipid metabolism</keyword>
<dbReference type="GO" id="GO:0016042">
    <property type="term" value="P:lipid catabolic process"/>
    <property type="evidence" value="ECO:0007669"/>
    <property type="project" value="UniProtKB-UniRule"/>
</dbReference>
<dbReference type="CDD" id="cd00038">
    <property type="entry name" value="CAP_ED"/>
    <property type="match status" value="2"/>
</dbReference>
<evidence type="ECO:0000256" key="11">
    <source>
        <dbReference type="SAM" id="MobiDB-lite"/>
    </source>
</evidence>
<comment type="similarity">
    <text evidence="2">Belongs to the NTE family.</text>
</comment>